<dbReference type="InterPro" id="IPR052931">
    <property type="entry name" value="Prophage_regulatory_activator"/>
</dbReference>
<keyword evidence="2" id="KW-1185">Reference proteome</keyword>
<dbReference type="PANTHER" id="PTHR36154:SF1">
    <property type="entry name" value="DNA-BINDING TRANSCRIPTIONAL ACTIVATOR ALPA"/>
    <property type="match status" value="1"/>
</dbReference>
<dbReference type="STRING" id="1792290.MSP8886_00069"/>
<evidence type="ECO:0000313" key="2">
    <source>
        <dbReference type="Proteomes" id="UP000092544"/>
    </source>
</evidence>
<dbReference type="PANTHER" id="PTHR36154">
    <property type="entry name" value="DNA-BINDING TRANSCRIPTIONAL ACTIVATOR ALPA"/>
    <property type="match status" value="1"/>
</dbReference>
<dbReference type="FunFam" id="1.10.238.160:FF:000002">
    <property type="entry name" value="Predicted transcriptional regulator"/>
    <property type="match status" value="1"/>
</dbReference>
<proteinExistence type="predicted"/>
<dbReference type="Gene3D" id="1.10.238.160">
    <property type="match status" value="1"/>
</dbReference>
<accession>A0A1A8SZ70</accession>
<gene>
    <name evidence="1" type="ORF">MSP8886_00069</name>
</gene>
<dbReference type="Proteomes" id="UP000092544">
    <property type="component" value="Unassembled WGS sequence"/>
</dbReference>
<dbReference type="InterPro" id="IPR010260">
    <property type="entry name" value="AlpA"/>
</dbReference>
<dbReference type="RefSeq" id="WP_217491308.1">
    <property type="nucleotide sequence ID" value="NZ_FLOB01000001.1"/>
</dbReference>
<dbReference type="SUPFAM" id="SSF46955">
    <property type="entry name" value="Putative DNA-binding domain"/>
    <property type="match status" value="1"/>
</dbReference>
<dbReference type="AlphaFoldDB" id="A0A1A8SZ70"/>
<reference evidence="1 2" key="1">
    <citation type="submission" date="2016-06" db="EMBL/GenBank/DDBJ databases">
        <authorList>
            <person name="Kjaerup R.B."/>
            <person name="Dalgaard T.S."/>
            <person name="Juul-Madsen H.R."/>
        </authorList>
    </citation>
    <scope>NUCLEOTIDE SEQUENCE [LARGE SCALE GENOMIC DNA]</scope>
    <source>
        <strain evidence="1 2">CECT 8886</strain>
    </source>
</reference>
<protein>
    <submittedName>
        <fullName evidence="1">Prophage CP4-57 regulatory protein (AlpA)</fullName>
    </submittedName>
</protein>
<name>A0A1A8SZ70_9GAMM</name>
<dbReference type="InterPro" id="IPR009061">
    <property type="entry name" value="DNA-bd_dom_put_sf"/>
</dbReference>
<organism evidence="1 2">
    <name type="scientific">Marinomonas spartinae</name>
    <dbReference type="NCBI Taxonomy" id="1792290"/>
    <lineage>
        <taxon>Bacteria</taxon>
        <taxon>Pseudomonadati</taxon>
        <taxon>Pseudomonadota</taxon>
        <taxon>Gammaproteobacteria</taxon>
        <taxon>Oceanospirillales</taxon>
        <taxon>Oceanospirillaceae</taxon>
        <taxon>Marinomonas</taxon>
    </lineage>
</organism>
<dbReference type="Pfam" id="PF05930">
    <property type="entry name" value="Phage_AlpA"/>
    <property type="match status" value="1"/>
</dbReference>
<evidence type="ECO:0000313" key="1">
    <source>
        <dbReference type="EMBL" id="SBS24744.1"/>
    </source>
</evidence>
<sequence>MTMRFLRIQDVMSLTGLGRSTIYKFMADEVFPKTIPLGGRAVGWLESEIEEWMEQRLALRDNQESFQ</sequence>
<dbReference type="EMBL" id="FLOB01000001">
    <property type="protein sequence ID" value="SBS24744.1"/>
    <property type="molecule type" value="Genomic_DNA"/>
</dbReference>